<dbReference type="EMBL" id="CP034145">
    <property type="protein sequence ID" value="AZH26949.1"/>
    <property type="molecule type" value="Genomic_DNA"/>
</dbReference>
<dbReference type="Proteomes" id="UP000277326">
    <property type="component" value="Unassembled WGS sequence"/>
</dbReference>
<protein>
    <submittedName>
        <fullName evidence="2">Uncharacterized protein</fullName>
    </submittedName>
</protein>
<dbReference type="EMBL" id="REFS01000007">
    <property type="protein sequence ID" value="RMB12602.1"/>
    <property type="molecule type" value="Genomic_DNA"/>
</dbReference>
<dbReference type="RefSeq" id="WP_121921823.1">
    <property type="nucleotide sequence ID" value="NZ_CP034145.1"/>
</dbReference>
<proteinExistence type="predicted"/>
<organism evidence="2 3">
    <name type="scientific">Haloplanus aerogenes</name>
    <dbReference type="NCBI Taxonomy" id="660522"/>
    <lineage>
        <taxon>Archaea</taxon>
        <taxon>Methanobacteriati</taxon>
        <taxon>Methanobacteriota</taxon>
        <taxon>Stenosarchaea group</taxon>
        <taxon>Halobacteria</taxon>
        <taxon>Halobacteriales</taxon>
        <taxon>Haloferacaceae</taxon>
        <taxon>Haloplanus</taxon>
    </lineage>
</organism>
<keyword evidence="4" id="KW-1185">Reference proteome</keyword>
<reference evidence="2" key="3">
    <citation type="submission" date="2018-10" db="EMBL/GenBank/DDBJ databases">
        <authorList>
            <person name="Whitman W."/>
            <person name="Huntemann M."/>
            <person name="Clum A."/>
            <person name="Pillay M."/>
            <person name="Palaniappan K."/>
            <person name="Varghese N."/>
            <person name="Mikhailova N."/>
            <person name="Stamatis D."/>
            <person name="Reddy T."/>
            <person name="Daum C."/>
            <person name="Shapiro N."/>
            <person name="Ivanova N."/>
            <person name="Kyrpides N."/>
            <person name="Woyke T."/>
        </authorList>
    </citation>
    <scope>NUCLEOTIDE SEQUENCE</scope>
    <source>
        <strain evidence="2">CGMCC 1.10124</strain>
    </source>
</reference>
<sequence>MTETTIDTVRTLLESSVAETDDPEVHFKLRTALQLLAVIDRQQEVASEALENAEIEAKTRENLRELGYLN</sequence>
<dbReference type="OrthoDB" id="339831at2157"/>
<dbReference type="AlphaFoldDB" id="A0A3M0CSY0"/>
<reference evidence="1 4" key="2">
    <citation type="submission" date="2018-07" db="EMBL/GenBank/DDBJ databases">
        <title>Genome sequences of Haloplanus aerogenes JCM 16430T.</title>
        <authorList>
            <person name="Kim Y.B."/>
            <person name="Roh S.W."/>
        </authorList>
    </citation>
    <scope>NUCLEOTIDE SEQUENCE [LARGE SCALE GENOMIC DNA]</scope>
    <source>
        <strain evidence="1 4">JCM 16430</strain>
    </source>
</reference>
<dbReference type="KEGG" id="haer:DU502_16900"/>
<dbReference type="Proteomes" id="UP000282007">
    <property type="component" value="Chromosome"/>
</dbReference>
<evidence type="ECO:0000313" key="4">
    <source>
        <dbReference type="Proteomes" id="UP000282007"/>
    </source>
</evidence>
<evidence type="ECO:0000313" key="1">
    <source>
        <dbReference type="EMBL" id="AZH26949.1"/>
    </source>
</evidence>
<evidence type="ECO:0000313" key="3">
    <source>
        <dbReference type="Proteomes" id="UP000277326"/>
    </source>
</evidence>
<reference evidence="2 3" key="1">
    <citation type="journal article" date="2015" name="Stand. Genomic Sci.">
        <title>Genomic Encyclopedia of Bacterial and Archaeal Type Strains, Phase III: the genomes of soil and plant-associated and newly described type strains.</title>
        <authorList>
            <person name="Whitman W.B."/>
            <person name="Woyke T."/>
            <person name="Klenk H.P."/>
            <person name="Zhou Y."/>
            <person name="Lilburn T.G."/>
            <person name="Beck B.J."/>
            <person name="De Vos P."/>
            <person name="Vandamme P."/>
            <person name="Eisen J.A."/>
            <person name="Garrity G."/>
            <person name="Hugenholtz P."/>
            <person name="Kyrpides N.C."/>
        </authorList>
    </citation>
    <scope>NUCLEOTIDE SEQUENCE [LARGE SCALE GENOMIC DNA]</scope>
    <source>
        <strain evidence="2 3">CGMCC 1.10124</strain>
    </source>
</reference>
<gene>
    <name evidence="2" type="ORF">ATH50_3271</name>
    <name evidence="1" type="ORF">DU502_16900</name>
</gene>
<accession>A0A3M0CSY0</accession>
<dbReference type="GeneID" id="38473000"/>
<evidence type="ECO:0000313" key="2">
    <source>
        <dbReference type="EMBL" id="RMB12602.1"/>
    </source>
</evidence>
<name>A0A3M0CSY0_9EURY</name>